<keyword evidence="2" id="KW-0472">Membrane</keyword>
<evidence type="ECO:0000256" key="1">
    <source>
        <dbReference type="ARBA" id="ARBA00038376"/>
    </source>
</evidence>
<dbReference type="InterPro" id="IPR036291">
    <property type="entry name" value="NAD(P)-bd_dom_sf"/>
</dbReference>
<comment type="similarity">
    <text evidence="1">Belongs to the avfA family.</text>
</comment>
<dbReference type="PANTHER" id="PTHR43355:SF2">
    <property type="entry name" value="FLAVIN REDUCTASE (NADPH)"/>
    <property type="match status" value="1"/>
</dbReference>
<dbReference type="InterPro" id="IPR016040">
    <property type="entry name" value="NAD(P)-bd_dom"/>
</dbReference>
<dbReference type="SUPFAM" id="SSF51735">
    <property type="entry name" value="NAD(P)-binding Rossmann-fold domains"/>
    <property type="match status" value="1"/>
</dbReference>
<comment type="caution">
    <text evidence="4">The sequence shown here is derived from an EMBL/GenBank/DDBJ whole genome shotgun (WGS) entry which is preliminary data.</text>
</comment>
<dbReference type="OrthoDB" id="10254221at2759"/>
<dbReference type="Gene3D" id="3.40.50.720">
    <property type="entry name" value="NAD(P)-binding Rossmann-like Domain"/>
    <property type="match status" value="1"/>
</dbReference>
<dbReference type="Proteomes" id="UP000738349">
    <property type="component" value="Unassembled WGS sequence"/>
</dbReference>
<dbReference type="EMBL" id="JAGMUV010000009">
    <property type="protein sequence ID" value="KAH7143486.1"/>
    <property type="molecule type" value="Genomic_DNA"/>
</dbReference>
<dbReference type="Pfam" id="PF13460">
    <property type="entry name" value="NAD_binding_10"/>
    <property type="match status" value="1"/>
</dbReference>
<evidence type="ECO:0000313" key="4">
    <source>
        <dbReference type="EMBL" id="KAH7143486.1"/>
    </source>
</evidence>
<keyword evidence="2" id="KW-0812">Transmembrane</keyword>
<feature type="domain" description="NAD(P)-binding" evidence="3">
    <location>
        <begin position="10"/>
        <end position="217"/>
    </location>
</feature>
<keyword evidence="5" id="KW-1185">Reference proteome</keyword>
<evidence type="ECO:0000256" key="2">
    <source>
        <dbReference type="SAM" id="Phobius"/>
    </source>
</evidence>
<dbReference type="InterPro" id="IPR051606">
    <property type="entry name" value="Polyketide_Oxido-like"/>
</dbReference>
<evidence type="ECO:0000313" key="5">
    <source>
        <dbReference type="Proteomes" id="UP000738349"/>
    </source>
</evidence>
<gene>
    <name evidence="4" type="ORF">EDB81DRAFT_934753</name>
</gene>
<protein>
    <recommendedName>
        <fullName evidence="3">NAD(P)-binding domain-containing protein</fullName>
    </recommendedName>
</protein>
<proteinExistence type="inferred from homology"/>
<dbReference type="PANTHER" id="PTHR43355">
    <property type="entry name" value="FLAVIN REDUCTASE (NADPH)"/>
    <property type="match status" value="1"/>
</dbReference>
<name>A0A9P9ERZ1_9HYPO</name>
<dbReference type="AlphaFoldDB" id="A0A9P9ERZ1"/>
<evidence type="ECO:0000259" key="3">
    <source>
        <dbReference type="Pfam" id="PF13460"/>
    </source>
</evidence>
<reference evidence="4" key="1">
    <citation type="journal article" date="2021" name="Nat. Commun.">
        <title>Genetic determinants of endophytism in the Arabidopsis root mycobiome.</title>
        <authorList>
            <person name="Mesny F."/>
            <person name="Miyauchi S."/>
            <person name="Thiergart T."/>
            <person name="Pickel B."/>
            <person name="Atanasova L."/>
            <person name="Karlsson M."/>
            <person name="Huettel B."/>
            <person name="Barry K.W."/>
            <person name="Haridas S."/>
            <person name="Chen C."/>
            <person name="Bauer D."/>
            <person name="Andreopoulos W."/>
            <person name="Pangilinan J."/>
            <person name="LaButti K."/>
            <person name="Riley R."/>
            <person name="Lipzen A."/>
            <person name="Clum A."/>
            <person name="Drula E."/>
            <person name="Henrissat B."/>
            <person name="Kohler A."/>
            <person name="Grigoriev I.V."/>
            <person name="Martin F.M."/>
            <person name="Hacquard S."/>
        </authorList>
    </citation>
    <scope>NUCLEOTIDE SEQUENCE</scope>
    <source>
        <strain evidence="4">MPI-CAGE-AT-0147</strain>
    </source>
</reference>
<sequence length="240" mass="26797">MAGSNILVFGGTGPAGICLLRELLFRGHGVIVFARNPSKVPGDLRPNPLLEVVKGELTDRDALSTAISQSSTILSLLGPNTLWYIDTTIYTNFYKSVFNLMRQHGVRRIFAMSTLSVWQPEDTFALTRWLLVTLVFFVAHFGWRTARAMARVFEESAEGLDWTVFRIAGIPGASDEKTWKEDREDGDSFEGWIGQTGWSTHQKRAALARWLVDAAEDGKTRWIGKMPAVSRFAKSGRKTA</sequence>
<keyword evidence="2" id="KW-1133">Transmembrane helix</keyword>
<dbReference type="GO" id="GO:0016646">
    <property type="term" value="F:oxidoreductase activity, acting on the CH-NH group of donors, NAD or NADP as acceptor"/>
    <property type="evidence" value="ECO:0007669"/>
    <property type="project" value="TreeGrafter"/>
</dbReference>
<organism evidence="4 5">
    <name type="scientific">Dactylonectria macrodidyma</name>
    <dbReference type="NCBI Taxonomy" id="307937"/>
    <lineage>
        <taxon>Eukaryota</taxon>
        <taxon>Fungi</taxon>
        <taxon>Dikarya</taxon>
        <taxon>Ascomycota</taxon>
        <taxon>Pezizomycotina</taxon>
        <taxon>Sordariomycetes</taxon>
        <taxon>Hypocreomycetidae</taxon>
        <taxon>Hypocreales</taxon>
        <taxon>Nectriaceae</taxon>
        <taxon>Dactylonectria</taxon>
    </lineage>
</organism>
<feature type="transmembrane region" description="Helical" evidence="2">
    <location>
        <begin position="126"/>
        <end position="143"/>
    </location>
</feature>
<accession>A0A9P9ERZ1</accession>